<dbReference type="STRING" id="373672.SAMN05421785_10779"/>
<dbReference type="RefSeq" id="WP_076393838.1">
    <property type="nucleotide sequence ID" value="NZ_FTOV01000007.1"/>
</dbReference>
<dbReference type="EMBL" id="FTOV01000007">
    <property type="protein sequence ID" value="SIT12407.1"/>
    <property type="molecule type" value="Genomic_DNA"/>
</dbReference>
<protein>
    <submittedName>
        <fullName evidence="1">Uncharacterized protein</fullName>
    </submittedName>
</protein>
<evidence type="ECO:0000313" key="1">
    <source>
        <dbReference type="EMBL" id="SIT12407.1"/>
    </source>
</evidence>
<evidence type="ECO:0000313" key="2">
    <source>
        <dbReference type="Proteomes" id="UP000185781"/>
    </source>
</evidence>
<sequence>MEKDHLLYSRIRSLRSRKRTIKKDVEKQIRKKYNRHREVWKLRRNIPLIPLEKPYQKGFVRFFVVRDDVKRSKDGDFFENLLKKINTEMYSDSRKFLKKKRKSGRRIYVEKEQKTANVLPWEWNDPKFGLTERERQYFVKKEYYAHNKKLIKEYYEFTEPWRFVLRVRPNMITHYKPLDEDLEKEYNALDSYLNQHKVIGIIQKNIYGKPDKWKDKYKRKIKVRKYFNYRISAEELAEIFTDGEF</sequence>
<name>A0A1N7PPH7_9FLAO</name>
<dbReference type="Proteomes" id="UP000185781">
    <property type="component" value="Unassembled WGS sequence"/>
</dbReference>
<dbReference type="AlphaFoldDB" id="A0A1N7PPH7"/>
<organism evidence="1 2">
    <name type="scientific">Chryseobacterium gambrini</name>
    <dbReference type="NCBI Taxonomy" id="373672"/>
    <lineage>
        <taxon>Bacteria</taxon>
        <taxon>Pseudomonadati</taxon>
        <taxon>Bacteroidota</taxon>
        <taxon>Flavobacteriia</taxon>
        <taxon>Flavobacteriales</taxon>
        <taxon>Weeksellaceae</taxon>
        <taxon>Chryseobacterium group</taxon>
        <taxon>Chryseobacterium</taxon>
    </lineage>
</organism>
<accession>A0A1N7PPH7</accession>
<reference evidence="1 2" key="1">
    <citation type="submission" date="2017-01" db="EMBL/GenBank/DDBJ databases">
        <authorList>
            <person name="Mah S.A."/>
            <person name="Swanson W.J."/>
            <person name="Moy G.W."/>
            <person name="Vacquier V.D."/>
        </authorList>
    </citation>
    <scope>NUCLEOTIDE SEQUENCE [LARGE SCALE GENOMIC DNA]</scope>
    <source>
        <strain evidence="1 2">DSM 18014</strain>
    </source>
</reference>
<proteinExistence type="predicted"/>
<dbReference type="OrthoDB" id="670236at2"/>
<gene>
    <name evidence="1" type="ORF">SAMN05421785_10779</name>
</gene>